<dbReference type="InterPro" id="IPR014710">
    <property type="entry name" value="RmlC-like_jellyroll"/>
</dbReference>
<gene>
    <name evidence="2" type="ORF">SAMN06295984_2273</name>
</gene>
<dbReference type="InterPro" id="IPR052535">
    <property type="entry name" value="Bacilysin_H2HPP_isomerase"/>
</dbReference>
<name>A0A1Y6FUK9_9SPHN</name>
<dbReference type="Gene3D" id="2.60.120.10">
    <property type="entry name" value="Jelly Rolls"/>
    <property type="match status" value="1"/>
</dbReference>
<dbReference type="Proteomes" id="UP000194469">
    <property type="component" value="Unassembled WGS sequence"/>
</dbReference>
<dbReference type="RefSeq" id="WP_086457215.1">
    <property type="nucleotide sequence ID" value="NZ_FXWL01000002.1"/>
</dbReference>
<evidence type="ECO:0000313" key="3">
    <source>
        <dbReference type="Proteomes" id="UP000194469"/>
    </source>
</evidence>
<dbReference type="SUPFAM" id="SSF51182">
    <property type="entry name" value="RmlC-like cupins"/>
    <property type="match status" value="1"/>
</dbReference>
<proteinExistence type="predicted"/>
<dbReference type="InterPro" id="IPR013096">
    <property type="entry name" value="Cupin_2"/>
</dbReference>
<sequence>MTPELTKLIETIDSRRPLIADDQVGECHADILNNHREIYRNRNEKLGIDFSVDVLDFPAVQAFDARVVRIAPGCNNELHKHAHESLFIVMRGEAEVRIGNATIGLKPGEVAFVPRWVFHQSKNVSETEDLTILALTDFGLTSAILGDYDKRTRLAANGVDAMATGA</sequence>
<keyword evidence="3" id="KW-1185">Reference proteome</keyword>
<dbReference type="Pfam" id="PF07883">
    <property type="entry name" value="Cupin_2"/>
    <property type="match status" value="1"/>
</dbReference>
<accession>A0A1Y6FUK9</accession>
<dbReference type="GeneID" id="303001915"/>
<evidence type="ECO:0000313" key="2">
    <source>
        <dbReference type="EMBL" id="SMQ76850.1"/>
    </source>
</evidence>
<dbReference type="PANTHER" id="PTHR40112">
    <property type="entry name" value="H2HPP ISOMERASE"/>
    <property type="match status" value="1"/>
</dbReference>
<protein>
    <submittedName>
        <fullName evidence="2">Cupin domain-containing protein</fullName>
    </submittedName>
</protein>
<dbReference type="AlphaFoldDB" id="A0A1Y6FUK9"/>
<organism evidence="2 3">
    <name type="scientific">Sphingopyxis terrae subsp. ummariensis</name>
    <dbReference type="NCBI Taxonomy" id="429001"/>
    <lineage>
        <taxon>Bacteria</taxon>
        <taxon>Pseudomonadati</taxon>
        <taxon>Pseudomonadota</taxon>
        <taxon>Alphaproteobacteria</taxon>
        <taxon>Sphingomonadales</taxon>
        <taxon>Sphingomonadaceae</taxon>
        <taxon>Sphingopyxis</taxon>
    </lineage>
</organism>
<dbReference type="EMBL" id="FXWL01000002">
    <property type="protein sequence ID" value="SMQ76850.1"/>
    <property type="molecule type" value="Genomic_DNA"/>
</dbReference>
<reference evidence="3" key="1">
    <citation type="submission" date="2017-04" db="EMBL/GenBank/DDBJ databases">
        <authorList>
            <person name="Varghese N."/>
            <person name="Submissions S."/>
        </authorList>
    </citation>
    <scope>NUCLEOTIDE SEQUENCE [LARGE SCALE GENOMIC DNA]</scope>
    <source>
        <strain evidence="3">UI2</strain>
    </source>
</reference>
<evidence type="ECO:0000259" key="1">
    <source>
        <dbReference type="Pfam" id="PF07883"/>
    </source>
</evidence>
<dbReference type="InterPro" id="IPR011051">
    <property type="entry name" value="RmlC_Cupin_sf"/>
</dbReference>
<dbReference type="PANTHER" id="PTHR40112:SF1">
    <property type="entry name" value="H2HPP ISOMERASE"/>
    <property type="match status" value="1"/>
</dbReference>
<feature type="domain" description="Cupin type-2" evidence="1">
    <location>
        <begin position="67"/>
        <end position="134"/>
    </location>
</feature>